<evidence type="ECO:0000256" key="1">
    <source>
        <dbReference type="SAM" id="Phobius"/>
    </source>
</evidence>
<proteinExistence type="predicted"/>
<dbReference type="RefSeq" id="WP_028310258.1">
    <property type="nucleotide sequence ID" value="NZ_AXWS01000007.1"/>
</dbReference>
<accession>A0A8B6X1W4</accession>
<keyword evidence="1" id="KW-1133">Transmembrane helix</keyword>
<dbReference type="AlphaFoldDB" id="A0A8B6X1W4"/>
<protein>
    <submittedName>
        <fullName evidence="3">Uncharacterized protein</fullName>
    </submittedName>
</protein>
<name>A0A8B6X1W4_9BURK</name>
<keyword evidence="1" id="KW-0812">Transmembrane</keyword>
<keyword evidence="2" id="KW-1185">Reference proteome</keyword>
<reference evidence="3" key="1">
    <citation type="submission" date="2025-08" db="UniProtKB">
        <authorList>
            <consortium name="RefSeq"/>
        </authorList>
    </citation>
    <scope>IDENTIFICATION</scope>
</reference>
<evidence type="ECO:0000313" key="2">
    <source>
        <dbReference type="Proteomes" id="UP000675920"/>
    </source>
</evidence>
<dbReference type="Proteomes" id="UP000675920">
    <property type="component" value="Unplaced"/>
</dbReference>
<sequence>MSWSDLSRREKQLCIALGLMMVLMYLSHQHELIGVDGALVCSWIALGVFLGVLVLFLLPEGNSRNGVR</sequence>
<keyword evidence="1" id="KW-0472">Membrane</keyword>
<feature type="transmembrane region" description="Helical" evidence="1">
    <location>
        <begin position="12"/>
        <end position="28"/>
    </location>
</feature>
<feature type="transmembrane region" description="Helical" evidence="1">
    <location>
        <begin position="34"/>
        <end position="58"/>
    </location>
</feature>
<organism evidence="2 3">
    <name type="scientific">Derxia gummosa DSM 723</name>
    <dbReference type="NCBI Taxonomy" id="1121388"/>
    <lineage>
        <taxon>Bacteria</taxon>
        <taxon>Pseudomonadati</taxon>
        <taxon>Pseudomonadota</taxon>
        <taxon>Betaproteobacteria</taxon>
        <taxon>Burkholderiales</taxon>
        <taxon>Alcaligenaceae</taxon>
        <taxon>Derxia</taxon>
    </lineage>
</organism>
<evidence type="ECO:0000313" key="3">
    <source>
        <dbReference type="RefSeq" id="WP_028310258.1"/>
    </source>
</evidence>